<gene>
    <name evidence="2" type="ORF">GSTENG00007422001</name>
</gene>
<feature type="compositionally biased region" description="Basic and acidic residues" evidence="1">
    <location>
        <begin position="40"/>
        <end position="49"/>
    </location>
</feature>
<feature type="region of interest" description="Disordered" evidence="1">
    <location>
        <begin position="1"/>
        <end position="49"/>
    </location>
</feature>
<name>Q4T4A2_TETNG</name>
<protein>
    <submittedName>
        <fullName evidence="2">(spotted green pufferfish) hypothetical protein</fullName>
    </submittedName>
</protein>
<proteinExistence type="predicted"/>
<comment type="caution">
    <text evidence="2">The sequence shown here is derived from an EMBL/GenBank/DDBJ whole genome shotgun (WGS) entry which is preliminary data.</text>
</comment>
<evidence type="ECO:0000256" key="1">
    <source>
        <dbReference type="SAM" id="MobiDB-lite"/>
    </source>
</evidence>
<reference evidence="2" key="1">
    <citation type="journal article" date="2004" name="Nature">
        <title>Genome duplication in the teleost fish Tetraodon nigroviridis reveals the early vertebrate proto-karyotype.</title>
        <authorList>
            <person name="Jaillon O."/>
            <person name="Aury J.-M."/>
            <person name="Brunet F."/>
            <person name="Petit J.-L."/>
            <person name="Stange-Thomann N."/>
            <person name="Mauceli E."/>
            <person name="Bouneau L."/>
            <person name="Fischer C."/>
            <person name="Ozouf-Costaz C."/>
            <person name="Bernot A."/>
            <person name="Nicaud S."/>
            <person name="Jaffe D."/>
            <person name="Fisher S."/>
            <person name="Lutfalla G."/>
            <person name="Dossat C."/>
            <person name="Segurens B."/>
            <person name="Dasilva C."/>
            <person name="Salanoubat M."/>
            <person name="Levy M."/>
            <person name="Boudet N."/>
            <person name="Castellano S."/>
            <person name="Anthouard V."/>
            <person name="Jubin C."/>
            <person name="Castelli V."/>
            <person name="Katinka M."/>
            <person name="Vacherie B."/>
            <person name="Biemont C."/>
            <person name="Skalli Z."/>
            <person name="Cattolico L."/>
            <person name="Poulain J."/>
            <person name="De Berardinis V."/>
            <person name="Cruaud C."/>
            <person name="Duprat S."/>
            <person name="Brottier P."/>
            <person name="Coutanceau J.-P."/>
            <person name="Gouzy J."/>
            <person name="Parra G."/>
            <person name="Lardier G."/>
            <person name="Chapple C."/>
            <person name="McKernan K.J."/>
            <person name="McEwan P."/>
            <person name="Bosak S."/>
            <person name="Kellis M."/>
            <person name="Volff J.-N."/>
            <person name="Guigo R."/>
            <person name="Zody M.C."/>
            <person name="Mesirov J."/>
            <person name="Lindblad-Toh K."/>
            <person name="Birren B."/>
            <person name="Nusbaum C."/>
            <person name="Kahn D."/>
            <person name="Robinson-Rechavi M."/>
            <person name="Laudet V."/>
            <person name="Schachter V."/>
            <person name="Quetier F."/>
            <person name="Saurin W."/>
            <person name="Scarpelli C."/>
            <person name="Wincker P."/>
            <person name="Lander E.S."/>
            <person name="Weissenbach J."/>
            <person name="Roest Crollius H."/>
        </authorList>
    </citation>
    <scope>NUCLEOTIDE SEQUENCE [LARGE SCALE GENOMIC DNA]</scope>
</reference>
<dbReference type="KEGG" id="tng:GSTEN00007422G001"/>
<sequence length="49" mass="5261">MADQVNQENRASTVNLGHQATLGSGESQVLRATEGNLGHQELRSVKQTV</sequence>
<feature type="compositionally biased region" description="Polar residues" evidence="1">
    <location>
        <begin position="1"/>
        <end position="27"/>
    </location>
</feature>
<organism evidence="2">
    <name type="scientific">Tetraodon nigroviridis</name>
    <name type="common">Spotted green pufferfish</name>
    <name type="synonym">Chelonodon nigroviridis</name>
    <dbReference type="NCBI Taxonomy" id="99883"/>
    <lineage>
        <taxon>Eukaryota</taxon>
        <taxon>Metazoa</taxon>
        <taxon>Chordata</taxon>
        <taxon>Craniata</taxon>
        <taxon>Vertebrata</taxon>
        <taxon>Euteleostomi</taxon>
        <taxon>Actinopterygii</taxon>
        <taxon>Neopterygii</taxon>
        <taxon>Teleostei</taxon>
        <taxon>Neoteleostei</taxon>
        <taxon>Acanthomorphata</taxon>
        <taxon>Eupercaria</taxon>
        <taxon>Tetraodontiformes</taxon>
        <taxon>Tetradontoidea</taxon>
        <taxon>Tetraodontidae</taxon>
        <taxon>Tetraodon</taxon>
    </lineage>
</organism>
<dbReference type="EMBL" id="CAAE01009765">
    <property type="protein sequence ID" value="CAF92280.1"/>
    <property type="molecule type" value="Genomic_DNA"/>
</dbReference>
<reference evidence="2" key="2">
    <citation type="submission" date="2004-02" db="EMBL/GenBank/DDBJ databases">
        <authorList>
            <consortium name="Genoscope"/>
            <consortium name="Whitehead Institute Centre for Genome Research"/>
        </authorList>
    </citation>
    <scope>NUCLEOTIDE SEQUENCE</scope>
</reference>
<accession>Q4T4A2</accession>
<dbReference type="AlphaFoldDB" id="Q4T4A2"/>
<evidence type="ECO:0000313" key="2">
    <source>
        <dbReference type="EMBL" id="CAF92280.1"/>
    </source>
</evidence>